<dbReference type="Pfam" id="PF13646">
    <property type="entry name" value="HEAT_2"/>
    <property type="match status" value="1"/>
</dbReference>
<organism evidence="9 10">
    <name type="scientific">Mojavia pulchra JT2-VF2</name>
    <dbReference type="NCBI Taxonomy" id="287848"/>
    <lineage>
        <taxon>Bacteria</taxon>
        <taxon>Bacillati</taxon>
        <taxon>Cyanobacteriota</taxon>
        <taxon>Cyanophyceae</taxon>
        <taxon>Nostocales</taxon>
        <taxon>Nostocaceae</taxon>
    </lineage>
</organism>
<keyword evidence="3" id="KW-0605">Phycobilisome</keyword>
<dbReference type="InterPro" id="IPR045434">
    <property type="entry name" value="EAD4"/>
</dbReference>
<evidence type="ECO:0000259" key="7">
    <source>
        <dbReference type="Pfam" id="PF19959"/>
    </source>
</evidence>
<dbReference type="GO" id="GO:0030089">
    <property type="term" value="C:phycobilisome"/>
    <property type="evidence" value="ECO:0007669"/>
    <property type="project" value="UniProtKB-KW"/>
</dbReference>
<evidence type="ECO:0000256" key="1">
    <source>
        <dbReference type="ARBA" id="ARBA00009299"/>
    </source>
</evidence>
<keyword evidence="2" id="KW-0042">Antenna complex</keyword>
<evidence type="ECO:0000259" key="8">
    <source>
        <dbReference type="Pfam" id="PF22730"/>
    </source>
</evidence>
<feature type="domain" description="Effector-associated" evidence="7">
    <location>
        <begin position="7"/>
        <end position="133"/>
    </location>
</feature>
<dbReference type="PANTHER" id="PTHR46844:SF1">
    <property type="entry name" value="SLR5058 PROTEIN"/>
    <property type="match status" value="1"/>
</dbReference>
<feature type="compositionally biased region" description="Polar residues" evidence="5">
    <location>
        <begin position="856"/>
        <end position="866"/>
    </location>
</feature>
<dbReference type="Gene3D" id="1.25.10.10">
    <property type="entry name" value="Leucine-rich Repeat Variant"/>
    <property type="match status" value="2"/>
</dbReference>
<dbReference type="Pfam" id="PF22730">
    <property type="entry name" value="NCC-H"/>
    <property type="match status" value="1"/>
</dbReference>
<reference evidence="9" key="1">
    <citation type="submission" date="2021-05" db="EMBL/GenBank/DDBJ databases">
        <authorList>
            <person name="Pietrasiak N."/>
            <person name="Ward R."/>
            <person name="Stajich J.E."/>
            <person name="Kurbessoian T."/>
        </authorList>
    </citation>
    <scope>NUCLEOTIDE SEQUENCE</scope>
    <source>
        <strain evidence="9">JT2-VF2</strain>
    </source>
</reference>
<comment type="caution">
    <text evidence="9">The sequence shown here is derived from an EMBL/GenBank/DDBJ whole genome shotgun (WGS) entry which is preliminary data.</text>
</comment>
<dbReference type="GO" id="GO:0016829">
    <property type="term" value="F:lyase activity"/>
    <property type="evidence" value="ECO:0007669"/>
    <property type="project" value="UniProtKB-KW"/>
</dbReference>
<dbReference type="Gene3D" id="3.40.50.300">
    <property type="entry name" value="P-loop containing nucleotide triphosphate hydrolases"/>
    <property type="match status" value="1"/>
</dbReference>
<dbReference type="InterPro" id="IPR016024">
    <property type="entry name" value="ARM-type_fold"/>
</dbReference>
<proteinExistence type="inferred from homology"/>
<dbReference type="InterPro" id="IPR027417">
    <property type="entry name" value="P-loop_NTPase"/>
</dbReference>
<evidence type="ECO:0000256" key="2">
    <source>
        <dbReference type="ARBA" id="ARBA00022549"/>
    </source>
</evidence>
<accession>A0A951PV26</accession>
<dbReference type="Pfam" id="PF19959">
    <property type="entry name" value="EAD4"/>
    <property type="match status" value="1"/>
</dbReference>
<sequence length="1002" mass="114663">MARPSYGPETKKRSRLLLTVLLAYANDTIDCEDEAALDALRPQIQTRWLSENRLVVRTKVRFLQALISLAAGESQLNTEQIKEAFKRFADFLEILEDNRPSRGGSETWHFTLKLWHKRQDIEANLQKFDAEWENRRPEKSRQVAGKDDAGKFSVILSPAPCPLPLCSSAPLPDWQQLCRTALETQNHRRLTTNPLTSVDGVSFELDQVYVPLGLVERKQRLRYRGDVTPQEGSRLYEPEEAEIIQTFEHEEFLQQLLAQKQSQRIAILGEPGAGKTTLLQKIAAWVLDNTEDLPIWISLADLQGKTLEQYLIQDWLPSAIRKLRVPEEIEEAFCEEFNQGRVWLLLDAVDEMAIESTNALAKIASFLTGWVADARVVLTCRLNVWDGGKNALQSFNTYRNLNFSYGEKFAFSSKASYNQVGQFIRRWFQDNPACGESLQAELDQPERRRLKDVVKNPLRLALLCRTWGLAQGRLPTTKAMLYEQFVEAIYEWKQDRFPTTSAQRQQLNRALGELALLAIAQEKTKFRLRHRFVCQVLGPPDDGLFQLALQLGWLNQVGISETQGEKVYAFYHPTFQEYFAAQAVSDWHFFLNHTLHLESSEQNHSYRIFEPQWREVILLWLGRDDIPQIHKEEFIQALIEFTDGCGGYYGYQAYFVAAQGIAEFGDCQKADEIVRQLVEWRFGDCQFPNQKSWRYPPPIVEGARVALLKTDRPKAIAALEQFISSSQNEFDTWNAAYSLGKVFDPGNKIAIAALTQLVKTVRYESIRWQAAYSLGRVDGGNEIAIKALVEIIESSKNESTRRKAAYSLGKIDSGNVIAIFALKEIAEFATDVSQRRQALENLETLQGDESSPKKLPQTSELPTNEQSHSRKKPTSSTHYSNTTKITALLQGIASSDDEDTQRRRAYKLAQLDPGNTVAFTTLLQLMKSTESETLRKRVADNLKEILLNQQLPEVIASLKNCCADGVRGHEWERCRDCYKIIWHCAENTEYLKFYQVWHRHNS</sequence>
<reference evidence="9" key="2">
    <citation type="journal article" date="2022" name="Microbiol. Resour. Announc.">
        <title>Metagenome Sequencing to Explore Phylogenomics of Terrestrial Cyanobacteria.</title>
        <authorList>
            <person name="Ward R.D."/>
            <person name="Stajich J.E."/>
            <person name="Johansen J.R."/>
            <person name="Huntemann M."/>
            <person name="Clum A."/>
            <person name="Foster B."/>
            <person name="Foster B."/>
            <person name="Roux S."/>
            <person name="Palaniappan K."/>
            <person name="Varghese N."/>
            <person name="Mukherjee S."/>
            <person name="Reddy T.B.K."/>
            <person name="Daum C."/>
            <person name="Copeland A."/>
            <person name="Chen I.A."/>
            <person name="Ivanova N.N."/>
            <person name="Kyrpides N.C."/>
            <person name="Shapiro N."/>
            <person name="Eloe-Fadrosh E.A."/>
            <person name="Pietrasiak N."/>
        </authorList>
    </citation>
    <scope>NUCLEOTIDE SEQUENCE</scope>
    <source>
        <strain evidence="9">JT2-VF2</strain>
    </source>
</reference>
<protein>
    <submittedName>
        <fullName evidence="9">HEAT repeat domain-containing protein</fullName>
    </submittedName>
</protein>
<evidence type="ECO:0000256" key="4">
    <source>
        <dbReference type="ARBA" id="ARBA00023239"/>
    </source>
</evidence>
<comment type="similarity">
    <text evidence="1">Belongs to the CpcE/RpcE/PecE family.</text>
</comment>
<dbReference type="InterPro" id="IPR054570">
    <property type="entry name" value="NCC-H_dom"/>
</dbReference>
<name>A0A951PV26_9NOST</name>
<feature type="domain" description="NACHT" evidence="6">
    <location>
        <begin position="264"/>
        <end position="395"/>
    </location>
</feature>
<dbReference type="PANTHER" id="PTHR46844">
    <property type="entry name" value="SLR5058 PROTEIN"/>
    <property type="match status" value="1"/>
</dbReference>
<dbReference type="SUPFAM" id="SSF48371">
    <property type="entry name" value="ARM repeat"/>
    <property type="match status" value="1"/>
</dbReference>
<dbReference type="Proteomes" id="UP000715781">
    <property type="component" value="Unassembled WGS sequence"/>
</dbReference>
<dbReference type="AlphaFoldDB" id="A0A951PV26"/>
<dbReference type="Pfam" id="PF05729">
    <property type="entry name" value="NACHT"/>
    <property type="match status" value="1"/>
</dbReference>
<dbReference type="EMBL" id="JAHHHN010000003">
    <property type="protein sequence ID" value="MBW4560759.1"/>
    <property type="molecule type" value="Genomic_DNA"/>
</dbReference>
<dbReference type="SUPFAM" id="SSF52540">
    <property type="entry name" value="P-loop containing nucleoside triphosphate hydrolases"/>
    <property type="match status" value="1"/>
</dbReference>
<evidence type="ECO:0000259" key="6">
    <source>
        <dbReference type="Pfam" id="PF05729"/>
    </source>
</evidence>
<feature type="domain" description="NACHT C-terminal Cysteine and Histidine-containing" evidence="8">
    <location>
        <begin position="971"/>
        <end position="998"/>
    </location>
</feature>
<evidence type="ECO:0000256" key="5">
    <source>
        <dbReference type="SAM" id="MobiDB-lite"/>
    </source>
</evidence>
<dbReference type="InterPro" id="IPR011989">
    <property type="entry name" value="ARM-like"/>
</dbReference>
<feature type="region of interest" description="Disordered" evidence="5">
    <location>
        <begin position="842"/>
        <end position="880"/>
    </location>
</feature>
<evidence type="ECO:0000313" key="9">
    <source>
        <dbReference type="EMBL" id="MBW4560759.1"/>
    </source>
</evidence>
<keyword evidence="4" id="KW-0456">Lyase</keyword>
<gene>
    <name evidence="9" type="ORF">KME32_06285</name>
</gene>
<evidence type="ECO:0000256" key="3">
    <source>
        <dbReference type="ARBA" id="ARBA00022738"/>
    </source>
</evidence>
<dbReference type="InterPro" id="IPR007111">
    <property type="entry name" value="NACHT_NTPase"/>
</dbReference>
<evidence type="ECO:0000313" key="10">
    <source>
        <dbReference type="Proteomes" id="UP000715781"/>
    </source>
</evidence>